<dbReference type="EMBL" id="CP003339">
    <property type="protein sequence ID" value="AFC71699.1"/>
    <property type="molecule type" value="Genomic_DNA"/>
</dbReference>
<gene>
    <name evidence="1" type="ordered locus">MC5_07425</name>
</gene>
<dbReference type="RefSeq" id="WP_014407997.1">
    <property type="nucleotide sequence ID" value="NC_017041.1"/>
</dbReference>
<sequence length="71" mass="8356">MAKTITFSFSVPVDLAILIEEKLETDKITRSELIKRALWNFLDKQNDNKIINRLNEIQQDLLEVKNILQNK</sequence>
<dbReference type="KEGG" id="rau:MC5_07425"/>
<protein>
    <recommendedName>
        <fullName evidence="3">Ribbon-helix-helix protein CopG domain-containing protein</fullName>
    </recommendedName>
</protein>
<evidence type="ECO:0008006" key="3">
    <source>
        <dbReference type="Google" id="ProtNLM"/>
    </source>
</evidence>
<name>H8K9Y9_RICAC</name>
<keyword evidence="2" id="KW-1185">Reference proteome</keyword>
<dbReference type="Proteomes" id="UP000007589">
    <property type="component" value="Plasmid pMC5_1"/>
</dbReference>
<dbReference type="AlphaFoldDB" id="H8K9Y9"/>
<accession>H8K9Y9</accession>
<evidence type="ECO:0000313" key="1">
    <source>
        <dbReference type="EMBL" id="AFC71699.1"/>
    </source>
</evidence>
<evidence type="ECO:0000313" key="2">
    <source>
        <dbReference type="Proteomes" id="UP000007589"/>
    </source>
</evidence>
<organism evidence="1 2">
    <name type="scientific">Rickettsia australis (strain Cutlack)</name>
    <dbReference type="NCBI Taxonomy" id="1105110"/>
    <lineage>
        <taxon>Bacteria</taxon>
        <taxon>Pseudomonadati</taxon>
        <taxon>Pseudomonadota</taxon>
        <taxon>Alphaproteobacteria</taxon>
        <taxon>Rickettsiales</taxon>
        <taxon>Rickettsiaceae</taxon>
        <taxon>Rickettsieae</taxon>
        <taxon>Rickettsia</taxon>
        <taxon>spotted fever group</taxon>
    </lineage>
</organism>
<geneLocation type="plasmid" evidence="1 2">
    <name>pMC5_1</name>
</geneLocation>
<reference evidence="2" key="1">
    <citation type="submission" date="2012-02" db="EMBL/GenBank/DDBJ databases">
        <title>Complete genome sequence of Rickettsia australis strain Cutlack.</title>
        <authorList>
            <person name="Johnson S.L."/>
            <person name="Munk A.C."/>
            <person name="Han S."/>
            <person name="Bruce D.C."/>
            <person name="Dasch G.A."/>
        </authorList>
    </citation>
    <scope>NUCLEOTIDE SEQUENCE [LARGE SCALE GENOMIC DNA]</scope>
    <source>
        <strain evidence="2">Cutlack</strain>
        <plasmid evidence="2">pMC5_1</plasmid>
    </source>
</reference>
<keyword evidence="1" id="KW-0614">Plasmid</keyword>
<proteinExistence type="predicted"/>
<dbReference type="HOGENOM" id="CLU_2737443_0_0_5"/>